<name>G6Y6A8_9HYPH</name>
<gene>
    <name evidence="2" type="ORF">MEA186_07354</name>
</gene>
<evidence type="ECO:0000313" key="2">
    <source>
        <dbReference type="EMBL" id="EHH12598.1"/>
    </source>
</evidence>
<evidence type="ECO:0000313" key="3">
    <source>
        <dbReference type="Proteomes" id="UP000002949"/>
    </source>
</evidence>
<keyword evidence="1" id="KW-1133">Transmembrane helix</keyword>
<evidence type="ECO:0008006" key="4">
    <source>
        <dbReference type="Google" id="ProtNLM"/>
    </source>
</evidence>
<dbReference type="PATRIC" id="fig|1082933.3.peg.1402"/>
<dbReference type="AlphaFoldDB" id="G6Y6A8"/>
<keyword evidence="1" id="KW-0812">Transmembrane</keyword>
<dbReference type="Gene3D" id="2.40.50.90">
    <property type="match status" value="1"/>
</dbReference>
<dbReference type="Proteomes" id="UP000002949">
    <property type="component" value="Unassembled WGS sequence"/>
</dbReference>
<reference evidence="2 3" key="1">
    <citation type="journal article" date="2012" name="J. Bacteriol.">
        <title>Draft Genome Sequence of Plant Growth-Promoting Rhizobium Mesorhizobium amorphae, Isolated from Zinc-Lead Mine Tailings.</title>
        <authorList>
            <person name="Hao X."/>
            <person name="Lin Y."/>
            <person name="Johnstone L."/>
            <person name="Baltrus D.A."/>
            <person name="Miller S.J."/>
            <person name="Wei G."/>
            <person name="Rensing C."/>
        </authorList>
    </citation>
    <scope>NUCLEOTIDE SEQUENCE [LARGE SCALE GENOMIC DNA]</scope>
    <source>
        <strain evidence="2 3">CCNWGS0123</strain>
    </source>
</reference>
<evidence type="ECO:0000256" key="1">
    <source>
        <dbReference type="SAM" id="Phobius"/>
    </source>
</evidence>
<dbReference type="InterPro" id="IPR035437">
    <property type="entry name" value="SNase_OB-fold_sf"/>
</dbReference>
<sequence>MVVPTARIAGADGFSERSMPFSQAISASAGSQASRPMSGAGLAQRPGLAIAFGALELLAGALLIIWAGALLAVDRPNLAPVQAVDGEQPIPAVASPPETGPQQPARKIAQDLIAPPPLEVSAIERIEPRLPLGELGLASWPETPMPDDWRETLLYRPIATSSAAFEAMGRTVAISGTLGVDPDQSCSFGEAAWLCGQRARAAFNAWLRGRALKCFVPPETDRFAIAAPCKLGKQDVGAWLVANGWAMAAPGGIYSKAEATARTAGMGIFGPPQ</sequence>
<dbReference type="STRING" id="1082933.A6B35_08890"/>
<feature type="transmembrane region" description="Helical" evidence="1">
    <location>
        <begin position="48"/>
        <end position="73"/>
    </location>
</feature>
<keyword evidence="1" id="KW-0472">Membrane</keyword>
<dbReference type="SUPFAM" id="SSF50199">
    <property type="entry name" value="Staphylococcal nuclease"/>
    <property type="match status" value="1"/>
</dbReference>
<protein>
    <recommendedName>
        <fullName evidence="4">Thermonuclease family protein</fullName>
    </recommendedName>
</protein>
<organism evidence="2 3">
    <name type="scientific">Mesorhizobium amorphae CCNWGS0123</name>
    <dbReference type="NCBI Taxonomy" id="1082933"/>
    <lineage>
        <taxon>Bacteria</taxon>
        <taxon>Pseudomonadati</taxon>
        <taxon>Pseudomonadota</taxon>
        <taxon>Alphaproteobacteria</taxon>
        <taxon>Hyphomicrobiales</taxon>
        <taxon>Phyllobacteriaceae</taxon>
        <taxon>Mesorhizobium</taxon>
    </lineage>
</organism>
<proteinExistence type="predicted"/>
<dbReference type="KEGG" id="mamo:A6B35_08890"/>
<accession>G6Y6A8</accession>
<dbReference type="eggNOG" id="COG1525">
    <property type="taxonomic scope" value="Bacteria"/>
</dbReference>
<keyword evidence="3" id="KW-1185">Reference proteome</keyword>
<dbReference type="EMBL" id="AGSN01000071">
    <property type="protein sequence ID" value="EHH12598.1"/>
    <property type="molecule type" value="Genomic_DNA"/>
</dbReference>